<proteinExistence type="predicted"/>
<gene>
    <name evidence="1" type="primary">Acey_s0104.g3592</name>
    <name evidence="1" type="ORF">Y032_0104g3592</name>
</gene>
<evidence type="ECO:0000313" key="1">
    <source>
        <dbReference type="EMBL" id="EYC01770.1"/>
    </source>
</evidence>
<dbReference type="Proteomes" id="UP000024635">
    <property type="component" value="Unassembled WGS sequence"/>
</dbReference>
<accession>A0A016TGH8</accession>
<dbReference type="AlphaFoldDB" id="A0A016TGH8"/>
<protein>
    <submittedName>
        <fullName evidence="1">Uncharacterized protein</fullName>
    </submittedName>
</protein>
<keyword evidence="2" id="KW-1185">Reference proteome</keyword>
<name>A0A016TGH8_9BILA</name>
<sequence length="68" mass="7544">MAQLLKHTGTSKGPVGCGPVSCCLSVGHRVSESMIQALSVEECSRQRERHAAPRHWSVSKWPFRVPCR</sequence>
<organism evidence="1 2">
    <name type="scientific">Ancylostoma ceylanicum</name>
    <dbReference type="NCBI Taxonomy" id="53326"/>
    <lineage>
        <taxon>Eukaryota</taxon>
        <taxon>Metazoa</taxon>
        <taxon>Ecdysozoa</taxon>
        <taxon>Nematoda</taxon>
        <taxon>Chromadorea</taxon>
        <taxon>Rhabditida</taxon>
        <taxon>Rhabditina</taxon>
        <taxon>Rhabditomorpha</taxon>
        <taxon>Strongyloidea</taxon>
        <taxon>Ancylostomatidae</taxon>
        <taxon>Ancylostomatinae</taxon>
        <taxon>Ancylostoma</taxon>
    </lineage>
</organism>
<reference evidence="2" key="1">
    <citation type="journal article" date="2015" name="Nat. Genet.">
        <title>The genome and transcriptome of the zoonotic hookworm Ancylostoma ceylanicum identify infection-specific gene families.</title>
        <authorList>
            <person name="Schwarz E.M."/>
            <person name="Hu Y."/>
            <person name="Antoshechkin I."/>
            <person name="Miller M.M."/>
            <person name="Sternberg P.W."/>
            <person name="Aroian R.V."/>
        </authorList>
    </citation>
    <scope>NUCLEOTIDE SEQUENCE</scope>
    <source>
        <strain evidence="2">HY135</strain>
    </source>
</reference>
<comment type="caution">
    <text evidence="1">The sequence shown here is derived from an EMBL/GenBank/DDBJ whole genome shotgun (WGS) entry which is preliminary data.</text>
</comment>
<dbReference type="EMBL" id="JARK01001440">
    <property type="protein sequence ID" value="EYC01770.1"/>
    <property type="molecule type" value="Genomic_DNA"/>
</dbReference>
<evidence type="ECO:0000313" key="2">
    <source>
        <dbReference type="Proteomes" id="UP000024635"/>
    </source>
</evidence>